<feature type="transmembrane region" description="Helical" evidence="7">
    <location>
        <begin position="121"/>
        <end position="147"/>
    </location>
</feature>
<feature type="transmembrane region" description="Helical" evidence="7">
    <location>
        <begin position="334"/>
        <end position="354"/>
    </location>
</feature>
<dbReference type="SUPFAM" id="SSF103473">
    <property type="entry name" value="MFS general substrate transporter"/>
    <property type="match status" value="1"/>
</dbReference>
<gene>
    <name evidence="8" type="ORF">RDB_LOCUS120038</name>
</gene>
<dbReference type="EMBL" id="CAJMWV010004597">
    <property type="protein sequence ID" value="CAE6501773.1"/>
    <property type="molecule type" value="Genomic_DNA"/>
</dbReference>
<feature type="region of interest" description="Disordered" evidence="6">
    <location>
        <begin position="1"/>
        <end position="39"/>
    </location>
</feature>
<comment type="caution">
    <text evidence="8">The sequence shown here is derived from an EMBL/GenBank/DDBJ whole genome shotgun (WGS) entry which is preliminary data.</text>
</comment>
<feature type="transmembrane region" description="Helical" evidence="7">
    <location>
        <begin position="404"/>
        <end position="422"/>
    </location>
</feature>
<evidence type="ECO:0000256" key="2">
    <source>
        <dbReference type="ARBA" id="ARBA00022448"/>
    </source>
</evidence>
<dbReference type="Proteomes" id="UP000663831">
    <property type="component" value="Unassembled WGS sequence"/>
</dbReference>
<evidence type="ECO:0000256" key="6">
    <source>
        <dbReference type="SAM" id="MobiDB-lite"/>
    </source>
</evidence>
<feature type="transmembrane region" description="Helical" evidence="7">
    <location>
        <begin position="222"/>
        <end position="244"/>
    </location>
</feature>
<keyword evidence="4 7" id="KW-1133">Transmembrane helix</keyword>
<accession>A0A8H3CZR3</accession>
<keyword evidence="3 7" id="KW-0812">Transmembrane</keyword>
<reference evidence="8" key="1">
    <citation type="submission" date="2021-01" db="EMBL/GenBank/DDBJ databases">
        <authorList>
            <person name="Kaushik A."/>
        </authorList>
    </citation>
    <scope>NUCLEOTIDE SEQUENCE</scope>
    <source>
        <strain evidence="8">AG3-1AP</strain>
    </source>
</reference>
<evidence type="ECO:0000256" key="3">
    <source>
        <dbReference type="ARBA" id="ARBA00022692"/>
    </source>
</evidence>
<sequence length="459" mass="50062">MNPDRQEQSGLLAEDYDDDHTYLQSPDSPQPHEDAQTPDGPPKHYYRLITVICVTIAAVITAFQVVYPFVNQMVVELGIAKDSDSAGYYSGLFVRNTPFVPLSKLLNWPLKGKWDRAGRPVMVVSMVGTMISLFFFGTGGTFLGLFISRCIGGAIGPQWAWTSAFTILGDTTNAATAASAYSAVNVAFSVGTMISPSIGGFLVHPSDHFAAFQGEYWKNNHFALPCFVGVFICGITMLVIMVALPETLPSKDGWAHKRERRMSTSMHASVYSTASTGTGLEGLINISTGGISFRSGRHDREATGDSEYQAASESLLVPAKGPVTVWSVITPHTIPVLITSFALAFLTAAWVTLYPLWAFTPISKGGLGAPEASIGLQLSIRGLLNVLTMLVYAPIEKRLGLYRLYAWSMAMWVLSGLCYPLLSVWAKTNNSSDGLLFQTLLIIWFTIWSFAGFVWSKVF</sequence>
<dbReference type="GO" id="GO:0022857">
    <property type="term" value="F:transmembrane transporter activity"/>
    <property type="evidence" value="ECO:0007669"/>
    <property type="project" value="InterPro"/>
</dbReference>
<evidence type="ECO:0000313" key="9">
    <source>
        <dbReference type="Proteomes" id="UP000663831"/>
    </source>
</evidence>
<feature type="transmembrane region" description="Helical" evidence="7">
    <location>
        <begin position="434"/>
        <end position="455"/>
    </location>
</feature>
<protein>
    <recommendedName>
        <fullName evidence="10">MFS general substrate transporter</fullName>
    </recommendedName>
</protein>
<dbReference type="OrthoDB" id="419616at2759"/>
<feature type="transmembrane region" description="Helical" evidence="7">
    <location>
        <begin position="45"/>
        <end position="67"/>
    </location>
</feature>
<keyword evidence="5 7" id="KW-0472">Membrane</keyword>
<dbReference type="GO" id="GO:0016020">
    <property type="term" value="C:membrane"/>
    <property type="evidence" value="ECO:0007669"/>
    <property type="project" value="UniProtKB-SubCell"/>
</dbReference>
<dbReference type="InterPro" id="IPR036259">
    <property type="entry name" value="MFS_trans_sf"/>
</dbReference>
<feature type="transmembrane region" description="Helical" evidence="7">
    <location>
        <begin position="374"/>
        <end position="392"/>
    </location>
</feature>
<dbReference type="Pfam" id="PF07690">
    <property type="entry name" value="MFS_1"/>
    <property type="match status" value="1"/>
</dbReference>
<organism evidence="8 9">
    <name type="scientific">Rhizoctonia solani</name>
    <dbReference type="NCBI Taxonomy" id="456999"/>
    <lineage>
        <taxon>Eukaryota</taxon>
        <taxon>Fungi</taxon>
        <taxon>Dikarya</taxon>
        <taxon>Basidiomycota</taxon>
        <taxon>Agaricomycotina</taxon>
        <taxon>Agaricomycetes</taxon>
        <taxon>Cantharellales</taxon>
        <taxon>Ceratobasidiaceae</taxon>
        <taxon>Rhizoctonia</taxon>
    </lineage>
</organism>
<evidence type="ECO:0000256" key="4">
    <source>
        <dbReference type="ARBA" id="ARBA00022989"/>
    </source>
</evidence>
<keyword evidence="2" id="KW-0813">Transport</keyword>
<name>A0A8H3CZR3_9AGAM</name>
<evidence type="ECO:0008006" key="10">
    <source>
        <dbReference type="Google" id="ProtNLM"/>
    </source>
</evidence>
<proteinExistence type="predicted"/>
<dbReference type="AlphaFoldDB" id="A0A8H3CZR3"/>
<dbReference type="PANTHER" id="PTHR23504">
    <property type="entry name" value="MAJOR FACILITATOR SUPERFAMILY DOMAIN-CONTAINING PROTEIN 10"/>
    <property type="match status" value="1"/>
</dbReference>
<evidence type="ECO:0000256" key="7">
    <source>
        <dbReference type="SAM" id="Phobius"/>
    </source>
</evidence>
<evidence type="ECO:0000256" key="1">
    <source>
        <dbReference type="ARBA" id="ARBA00004141"/>
    </source>
</evidence>
<dbReference type="Gene3D" id="1.20.1250.20">
    <property type="entry name" value="MFS general substrate transporter like domains"/>
    <property type="match status" value="1"/>
</dbReference>
<comment type="subcellular location">
    <subcellularLocation>
        <location evidence="1">Membrane</location>
        <topology evidence="1">Multi-pass membrane protein</topology>
    </subcellularLocation>
</comment>
<dbReference type="PANTHER" id="PTHR23504:SF15">
    <property type="entry name" value="MAJOR FACILITATOR SUPERFAMILY (MFS) PROFILE DOMAIN-CONTAINING PROTEIN"/>
    <property type="match status" value="1"/>
</dbReference>
<dbReference type="InterPro" id="IPR011701">
    <property type="entry name" value="MFS"/>
</dbReference>
<evidence type="ECO:0000256" key="5">
    <source>
        <dbReference type="ARBA" id="ARBA00023136"/>
    </source>
</evidence>
<evidence type="ECO:0000313" key="8">
    <source>
        <dbReference type="EMBL" id="CAE6501773.1"/>
    </source>
</evidence>